<dbReference type="RefSeq" id="WP_176254424.1">
    <property type="nucleotide sequence ID" value="NZ_BAABXL010000001.1"/>
</dbReference>
<dbReference type="Gene3D" id="3.40.50.10540">
    <property type="entry name" value="Crotonobetainyl-coa:carnitine coa-transferase, domain 1"/>
    <property type="match status" value="1"/>
</dbReference>
<comment type="caution">
    <text evidence="1">The sequence shown here is derived from an EMBL/GenBank/DDBJ whole genome shotgun (WGS) entry which is preliminary data.</text>
</comment>
<keyword evidence="2" id="KW-1185">Reference proteome</keyword>
<name>A0ABQ0B0Q0_9FIRM</name>
<proteinExistence type="predicted"/>
<dbReference type="SUPFAM" id="SSF89796">
    <property type="entry name" value="CoA-transferase family III (CaiB/BaiF)"/>
    <property type="match status" value="1"/>
</dbReference>
<evidence type="ECO:0000313" key="1">
    <source>
        <dbReference type="EMBL" id="GAA6269831.1"/>
    </source>
</evidence>
<organism evidence="1 2">
    <name type="scientific">Enterocloster alcoholdehydrogenati</name>
    <dbReference type="NCBI Taxonomy" id="2547410"/>
    <lineage>
        <taxon>Bacteria</taxon>
        <taxon>Bacillati</taxon>
        <taxon>Bacillota</taxon>
        <taxon>Clostridia</taxon>
        <taxon>Lachnospirales</taxon>
        <taxon>Lachnospiraceae</taxon>
        <taxon>Enterocloster</taxon>
    </lineage>
</organism>
<dbReference type="InterPro" id="IPR023606">
    <property type="entry name" value="CoA-Trfase_III_dom_1_sf"/>
</dbReference>
<gene>
    <name evidence="1" type="ORF">F130042H8_28910</name>
</gene>
<protein>
    <submittedName>
        <fullName evidence="1">Uncharacterized protein</fullName>
    </submittedName>
</protein>
<evidence type="ECO:0000313" key="2">
    <source>
        <dbReference type="Proteomes" id="UP001600894"/>
    </source>
</evidence>
<dbReference type="Proteomes" id="UP001600894">
    <property type="component" value="Unassembled WGS sequence"/>
</dbReference>
<dbReference type="EMBL" id="BAABXL010000001">
    <property type="protein sequence ID" value="GAA6269831.1"/>
    <property type="molecule type" value="Genomic_DNA"/>
</dbReference>
<reference evidence="1 2" key="1">
    <citation type="submission" date="2024-04" db="EMBL/GenBank/DDBJ databases">
        <title>Defined microbial consortia suppress multidrug-resistant proinflammatory Enterobacteriaceae via ecological control.</title>
        <authorList>
            <person name="Furuichi M."/>
            <person name="Kawaguchi T."/>
            <person name="Pust M."/>
            <person name="Yasuma K."/>
            <person name="Plichta D."/>
            <person name="Hasegawa N."/>
            <person name="Ohya T."/>
            <person name="Bhattarai S."/>
            <person name="Sasajima S."/>
            <person name="Aoto Y."/>
            <person name="Tuganbaev T."/>
            <person name="Yaginuma M."/>
            <person name="Ueda M."/>
            <person name="Okahashi N."/>
            <person name="Amafuji K."/>
            <person name="Kiridooshi Y."/>
            <person name="Sugita K."/>
            <person name="Strazar M."/>
            <person name="Skelly A."/>
            <person name="Suda W."/>
            <person name="Hattori M."/>
            <person name="Nakamoto N."/>
            <person name="Caballero S."/>
            <person name="Norman J."/>
            <person name="Olle B."/>
            <person name="Tanoue T."/>
            <person name="Arita M."/>
            <person name="Bucci V."/>
            <person name="Atarashi K."/>
            <person name="Xavier R."/>
            <person name="Honda K."/>
        </authorList>
    </citation>
    <scope>NUCLEOTIDE SEQUENCE [LARGE SCALE GENOMIC DNA]</scope>
    <source>
        <strain evidence="2">f13</strain>
    </source>
</reference>
<sequence length="80" mass="9369">MEGETRDCLYRMEYDNGNIRTLVRPPVKFQEMGVPEYKGGPLIGEQGPEILKNLGYTDEQIREYQEKGILFVWKDERKDG</sequence>
<accession>A0ABQ0B0Q0</accession>